<dbReference type="OrthoDB" id="78101at2759"/>
<reference evidence="2" key="1">
    <citation type="thesis" date="2021" institute="BYU ScholarsArchive" country="Provo, UT, USA">
        <title>Applications of and Algorithms for Genome Assembly and Genomic Analyses with an Emphasis on Marine Teleosts.</title>
        <authorList>
            <person name="Pickett B.D."/>
        </authorList>
    </citation>
    <scope>NUCLEOTIDE SEQUENCE</scope>
    <source>
        <strain evidence="2">HI-2016</strain>
    </source>
</reference>
<dbReference type="EMBL" id="JAFBMS010000022">
    <property type="protein sequence ID" value="KAG9343858.1"/>
    <property type="molecule type" value="Genomic_DNA"/>
</dbReference>
<protein>
    <submittedName>
        <fullName evidence="2">Uncharacterized protein</fullName>
    </submittedName>
</protein>
<evidence type="ECO:0000313" key="2">
    <source>
        <dbReference type="EMBL" id="KAG9343858.1"/>
    </source>
</evidence>
<dbReference type="AlphaFoldDB" id="A0A8T2P2K8"/>
<evidence type="ECO:0000256" key="1">
    <source>
        <dbReference type="SAM" id="Coils"/>
    </source>
</evidence>
<comment type="caution">
    <text evidence="2">The sequence shown here is derived from an EMBL/GenBank/DDBJ whole genome shotgun (WGS) entry which is preliminary data.</text>
</comment>
<dbReference type="InterPro" id="IPR055310">
    <property type="entry name" value="CEP112"/>
</dbReference>
<accession>A0A8T2P2K8</accession>
<feature type="coiled-coil region" evidence="1">
    <location>
        <begin position="132"/>
        <end position="300"/>
    </location>
</feature>
<dbReference type="Proteomes" id="UP000824540">
    <property type="component" value="Unassembled WGS sequence"/>
</dbReference>
<name>A0A8T2P2K8_9TELE</name>
<proteinExistence type="predicted"/>
<gene>
    <name evidence="2" type="ORF">JZ751_013242</name>
</gene>
<sequence length="312" mass="35878">MYRTKQKDSEDTIRKLEKKGEATLEFQWVLGIGVPSAGWEELKHQQNRGRVVVSCGSVGTCFTVTALMPPSAAQSLVRESQVVRESKDKQIVELKKMLDESADNVKNEWEKKLHTAVTEMEHEKLELQKKHTENIQELLDDTNQRLAKMESDYSAQMQGTEQVVKELEARVKQLSVEVENGNTLRQKVTQEKVELEIQIASISTELQESNRRTVTLMREKEELTAQHEKAMQKMQTKHEEDMSLLRQEQALSAAKASDVIVDLEQCVAQLRQQLQDSENKRQKQLRVRSLQIEVEKEKTDAKKRIAILDEAL</sequence>
<organism evidence="2 3">
    <name type="scientific">Albula glossodonta</name>
    <name type="common">roundjaw bonefish</name>
    <dbReference type="NCBI Taxonomy" id="121402"/>
    <lineage>
        <taxon>Eukaryota</taxon>
        <taxon>Metazoa</taxon>
        <taxon>Chordata</taxon>
        <taxon>Craniata</taxon>
        <taxon>Vertebrata</taxon>
        <taxon>Euteleostomi</taxon>
        <taxon>Actinopterygii</taxon>
        <taxon>Neopterygii</taxon>
        <taxon>Teleostei</taxon>
        <taxon>Albuliformes</taxon>
        <taxon>Albulidae</taxon>
        <taxon>Albula</taxon>
    </lineage>
</organism>
<evidence type="ECO:0000313" key="3">
    <source>
        <dbReference type="Proteomes" id="UP000824540"/>
    </source>
</evidence>
<keyword evidence="3" id="KW-1185">Reference proteome</keyword>
<keyword evidence="1" id="KW-0175">Coiled coil</keyword>
<feature type="non-terminal residue" evidence="2">
    <location>
        <position position="312"/>
    </location>
</feature>
<dbReference type="PANTHER" id="PTHR18871:SF2">
    <property type="entry name" value="CENTROSOMAL PROTEIN OF 112 KDA"/>
    <property type="match status" value="1"/>
</dbReference>
<dbReference type="PANTHER" id="PTHR18871">
    <property type="entry name" value="CENTROSOMAL PROTEIN OF 112 KDA"/>
    <property type="match status" value="1"/>
</dbReference>